<name>A0A3M7SF50_BRAPC</name>
<dbReference type="Proteomes" id="UP000276133">
    <property type="component" value="Unassembled WGS sequence"/>
</dbReference>
<dbReference type="EMBL" id="REGN01001486">
    <property type="protein sequence ID" value="RNA34401.1"/>
    <property type="molecule type" value="Genomic_DNA"/>
</dbReference>
<protein>
    <submittedName>
        <fullName evidence="2">Uncharacterized protein</fullName>
    </submittedName>
</protein>
<evidence type="ECO:0000313" key="3">
    <source>
        <dbReference type="Proteomes" id="UP000276133"/>
    </source>
</evidence>
<reference evidence="2 3" key="1">
    <citation type="journal article" date="2018" name="Sci. Rep.">
        <title>Genomic signatures of local adaptation to the degree of environmental predictability in rotifers.</title>
        <authorList>
            <person name="Franch-Gras L."/>
            <person name="Hahn C."/>
            <person name="Garcia-Roger E.M."/>
            <person name="Carmona M.J."/>
            <person name="Serra M."/>
            <person name="Gomez A."/>
        </authorList>
    </citation>
    <scope>NUCLEOTIDE SEQUENCE [LARGE SCALE GENOMIC DNA]</scope>
    <source>
        <strain evidence="2">HYR1</strain>
    </source>
</reference>
<comment type="caution">
    <text evidence="2">The sequence shown here is derived from an EMBL/GenBank/DDBJ whole genome shotgun (WGS) entry which is preliminary data.</text>
</comment>
<feature type="region of interest" description="Disordered" evidence="1">
    <location>
        <begin position="1"/>
        <end position="26"/>
    </location>
</feature>
<proteinExistence type="predicted"/>
<keyword evidence="3" id="KW-1185">Reference proteome</keyword>
<dbReference type="AlphaFoldDB" id="A0A3M7SF50"/>
<organism evidence="2 3">
    <name type="scientific">Brachionus plicatilis</name>
    <name type="common">Marine rotifer</name>
    <name type="synonym">Brachionus muelleri</name>
    <dbReference type="NCBI Taxonomy" id="10195"/>
    <lineage>
        <taxon>Eukaryota</taxon>
        <taxon>Metazoa</taxon>
        <taxon>Spiralia</taxon>
        <taxon>Gnathifera</taxon>
        <taxon>Rotifera</taxon>
        <taxon>Eurotatoria</taxon>
        <taxon>Monogononta</taxon>
        <taxon>Pseudotrocha</taxon>
        <taxon>Ploima</taxon>
        <taxon>Brachionidae</taxon>
        <taxon>Brachionus</taxon>
    </lineage>
</organism>
<sequence length="59" mass="6453">MQEAMCSGSVRKSFGTSRGTARSPNASGVRVIPDNMNFMPFQVAYVAAYPDLGYNFMLL</sequence>
<evidence type="ECO:0000313" key="2">
    <source>
        <dbReference type="EMBL" id="RNA34401.1"/>
    </source>
</evidence>
<feature type="compositionally biased region" description="Polar residues" evidence="1">
    <location>
        <begin position="14"/>
        <end position="26"/>
    </location>
</feature>
<evidence type="ECO:0000256" key="1">
    <source>
        <dbReference type="SAM" id="MobiDB-lite"/>
    </source>
</evidence>
<accession>A0A3M7SF50</accession>
<gene>
    <name evidence="2" type="ORF">BpHYR1_042182</name>
</gene>